<evidence type="ECO:0000313" key="1">
    <source>
        <dbReference type="EMBL" id="NEN79781.1"/>
    </source>
</evidence>
<proteinExistence type="predicted"/>
<dbReference type="Gene3D" id="2.60.120.650">
    <property type="entry name" value="Cupin"/>
    <property type="match status" value="1"/>
</dbReference>
<comment type="caution">
    <text evidence="1">The sequence shown here is derived from an EMBL/GenBank/DDBJ whole genome shotgun (WGS) entry which is preliminary data.</text>
</comment>
<protein>
    <recommendedName>
        <fullName evidence="3">JmjC domain-containing protein</fullName>
    </recommendedName>
</protein>
<name>A0A6P0HMD2_9ACTN</name>
<reference evidence="1 2" key="1">
    <citation type="journal article" date="2014" name="Int. J. Syst. Evol. Microbiol.">
        <title>Nocardioides zeae sp. nov., isolated from the stem of Zea mays.</title>
        <authorList>
            <person name="Glaeser S.P."/>
            <person name="McInroy J.A."/>
            <person name="Busse H.J."/>
            <person name="Kampfer P."/>
        </authorList>
    </citation>
    <scope>NUCLEOTIDE SEQUENCE [LARGE SCALE GENOMIC DNA]</scope>
    <source>
        <strain evidence="1 2">JCM 30728</strain>
    </source>
</reference>
<dbReference type="EMBL" id="JAAGXA010000012">
    <property type="protein sequence ID" value="NEN79781.1"/>
    <property type="molecule type" value="Genomic_DNA"/>
</dbReference>
<keyword evidence="2" id="KW-1185">Reference proteome</keyword>
<evidence type="ECO:0000313" key="2">
    <source>
        <dbReference type="Proteomes" id="UP000468687"/>
    </source>
</evidence>
<dbReference type="RefSeq" id="WP_163773333.1">
    <property type="nucleotide sequence ID" value="NZ_JAAGXA010000012.1"/>
</dbReference>
<sequence>MFRDDQVLNGSFLQSSLPARSDRNVADYAARINPGGRGSFALTVNSLQQFDWSAWRSLRATAESLTSLVGHGAVGGTDCHAIASAYGEAPTRIHRDTADVVTYVVTGFKRFHLWSRETFRPDEAASFAQVNLDEPTLASAPPAEHVLEGGPGSVFFWPSSYWHCAESDWSNTLTLHLAFYDSTDVWRSIIREMQRIGESRFGTSRYAQDETAQRIASEQALELLISPGPADAVRQKLELRSIARTTASNFSVVPPVIPGRVRGSDVVQATEPSRCLVTTARDGHRFLVANGHVARVDGYLDAAAIADYVDRLRSPQLIEDVPRDLGLACDSAAEVRAISTILYQFGAIERV</sequence>
<dbReference type="Proteomes" id="UP000468687">
    <property type="component" value="Unassembled WGS sequence"/>
</dbReference>
<gene>
    <name evidence="1" type="ORF">G3T38_16040</name>
</gene>
<organism evidence="1 2">
    <name type="scientific">Nocardioides zeae</name>
    <dbReference type="NCBI Taxonomy" id="1457234"/>
    <lineage>
        <taxon>Bacteria</taxon>
        <taxon>Bacillati</taxon>
        <taxon>Actinomycetota</taxon>
        <taxon>Actinomycetes</taxon>
        <taxon>Propionibacteriales</taxon>
        <taxon>Nocardioidaceae</taxon>
        <taxon>Nocardioides</taxon>
    </lineage>
</organism>
<evidence type="ECO:0008006" key="3">
    <source>
        <dbReference type="Google" id="ProtNLM"/>
    </source>
</evidence>
<dbReference type="AlphaFoldDB" id="A0A6P0HMD2"/>
<dbReference type="SUPFAM" id="SSF51197">
    <property type="entry name" value="Clavaminate synthase-like"/>
    <property type="match status" value="1"/>
</dbReference>
<accession>A0A6P0HMD2</accession>